<evidence type="ECO:0000313" key="4">
    <source>
        <dbReference type="WBParaSite" id="GPUH_0001388301-mRNA-1"/>
    </source>
</evidence>
<protein>
    <submittedName>
        <fullName evidence="4">Pecanex-like protein</fullName>
    </submittedName>
</protein>
<feature type="region of interest" description="Disordered" evidence="1">
    <location>
        <begin position="116"/>
        <end position="144"/>
    </location>
</feature>
<feature type="compositionally biased region" description="Polar residues" evidence="1">
    <location>
        <begin position="134"/>
        <end position="144"/>
    </location>
</feature>
<feature type="compositionally biased region" description="Basic and acidic residues" evidence="1">
    <location>
        <begin position="186"/>
        <end position="206"/>
    </location>
</feature>
<reference evidence="4" key="1">
    <citation type="submission" date="2016-06" db="UniProtKB">
        <authorList>
            <consortium name="WormBaseParasite"/>
        </authorList>
    </citation>
    <scope>IDENTIFICATION</scope>
</reference>
<accession>A0A183DYS7</accession>
<evidence type="ECO:0000313" key="2">
    <source>
        <dbReference type="EMBL" id="VDN23147.1"/>
    </source>
</evidence>
<feature type="compositionally biased region" description="Low complexity" evidence="1">
    <location>
        <begin position="123"/>
        <end position="133"/>
    </location>
</feature>
<dbReference type="WBParaSite" id="GPUH_0001388301-mRNA-1">
    <property type="protein sequence ID" value="GPUH_0001388301-mRNA-1"/>
    <property type="gene ID" value="GPUH_0001388301"/>
</dbReference>
<evidence type="ECO:0000256" key="1">
    <source>
        <dbReference type="SAM" id="MobiDB-lite"/>
    </source>
</evidence>
<gene>
    <name evidence="2" type="ORF">GPUH_LOCUS13868</name>
</gene>
<feature type="region of interest" description="Disordered" evidence="1">
    <location>
        <begin position="174"/>
        <end position="228"/>
    </location>
</feature>
<proteinExistence type="predicted"/>
<name>A0A183DYS7_9BILA</name>
<keyword evidence="3" id="KW-1185">Reference proteome</keyword>
<sequence>MVQDALLSGNLFILLIYEQQRYWPRKGAPSGFYSTKQCIVLSTNPDSLVSLSGDGKQASLQPQFMINLLNGVLSKVKNELHQQGLGINLDPVGQPIDFSARPVDPIFRKAREQLENSRGYVDTTSNQSTQTTNPGSRRSSSCSVNDAKVARLTSRRVQAATIGDNILDVPLSQAVSDDLQQPPKSFTKESEFPNEKKAESEKKSEENQPPNKQSKLDAEGCDKEILID</sequence>
<dbReference type="AlphaFoldDB" id="A0A183DYS7"/>
<dbReference type="OrthoDB" id="5877156at2759"/>
<dbReference type="EMBL" id="UYRT01080660">
    <property type="protein sequence ID" value="VDN23147.1"/>
    <property type="molecule type" value="Genomic_DNA"/>
</dbReference>
<reference evidence="2 3" key="2">
    <citation type="submission" date="2018-11" db="EMBL/GenBank/DDBJ databases">
        <authorList>
            <consortium name="Pathogen Informatics"/>
        </authorList>
    </citation>
    <scope>NUCLEOTIDE SEQUENCE [LARGE SCALE GENOMIC DNA]</scope>
</reference>
<evidence type="ECO:0000313" key="3">
    <source>
        <dbReference type="Proteomes" id="UP000271098"/>
    </source>
</evidence>
<feature type="compositionally biased region" description="Basic and acidic residues" evidence="1">
    <location>
        <begin position="214"/>
        <end position="228"/>
    </location>
</feature>
<feature type="compositionally biased region" description="Polar residues" evidence="1">
    <location>
        <begin position="174"/>
        <end position="184"/>
    </location>
</feature>
<dbReference type="Proteomes" id="UP000271098">
    <property type="component" value="Unassembled WGS sequence"/>
</dbReference>
<organism evidence="4">
    <name type="scientific">Gongylonema pulchrum</name>
    <dbReference type="NCBI Taxonomy" id="637853"/>
    <lineage>
        <taxon>Eukaryota</taxon>
        <taxon>Metazoa</taxon>
        <taxon>Ecdysozoa</taxon>
        <taxon>Nematoda</taxon>
        <taxon>Chromadorea</taxon>
        <taxon>Rhabditida</taxon>
        <taxon>Spirurina</taxon>
        <taxon>Spiruromorpha</taxon>
        <taxon>Spiruroidea</taxon>
        <taxon>Gongylonematidae</taxon>
        <taxon>Gongylonema</taxon>
    </lineage>
</organism>